<evidence type="ECO:0000313" key="2">
    <source>
        <dbReference type="Proteomes" id="UP000184315"/>
    </source>
</evidence>
<organism evidence="1 2">
    <name type="scientific">Planktothrix tepida PCC 9214</name>
    <dbReference type="NCBI Taxonomy" id="671072"/>
    <lineage>
        <taxon>Bacteria</taxon>
        <taxon>Bacillati</taxon>
        <taxon>Cyanobacteriota</taxon>
        <taxon>Cyanophyceae</taxon>
        <taxon>Oscillatoriophycideae</taxon>
        <taxon>Oscillatoriales</taxon>
        <taxon>Microcoleaceae</taxon>
        <taxon>Planktothrix</taxon>
    </lineage>
</organism>
<reference evidence="2" key="1">
    <citation type="submission" date="2015-10" db="EMBL/GenBank/DDBJ databases">
        <authorList>
            <person name="Regsiter A."/>
            <person name="william w."/>
        </authorList>
    </citation>
    <scope>NUCLEOTIDE SEQUENCE [LARGE SCALE GENOMIC DNA]</scope>
</reference>
<dbReference type="Proteomes" id="UP000184315">
    <property type="component" value="Unassembled WGS sequence"/>
</dbReference>
<gene>
    <name evidence="1" type="ORF">PL92146098</name>
</gene>
<proteinExistence type="predicted"/>
<dbReference type="EMBL" id="CZDF01000116">
    <property type="protein sequence ID" value="CUR30367.1"/>
    <property type="molecule type" value="Genomic_DNA"/>
</dbReference>
<evidence type="ECO:0000313" key="1">
    <source>
        <dbReference type="EMBL" id="CUR30367.1"/>
    </source>
</evidence>
<sequence>MYLLQCHKTVSIEALATLMPYPIKFESRRRNIQRFLNLESLKIETLWFPLIEIILKEKFKPEHPLKLAIDRTQWRDRNLSRAC</sequence>
<accession>A0A1J1LCP7</accession>
<name>A0A1J1LCP7_9CYAN</name>
<protein>
    <submittedName>
        <fullName evidence="1">Transposase</fullName>
    </submittedName>
</protein>
<dbReference type="AlphaFoldDB" id="A0A1J1LCP7"/>
<keyword evidence="2" id="KW-1185">Reference proteome</keyword>